<protein>
    <submittedName>
        <fullName evidence="7">Spermidine/putrescine ABC transporter substrate-binding protein</fullName>
    </submittedName>
</protein>
<evidence type="ECO:0000256" key="6">
    <source>
        <dbReference type="SAM" id="SignalP"/>
    </source>
</evidence>
<dbReference type="Gene3D" id="3.40.190.10">
    <property type="entry name" value="Periplasmic binding protein-like II"/>
    <property type="match status" value="2"/>
</dbReference>
<name>A0A917AS58_9BACI</name>
<dbReference type="SUPFAM" id="SSF53850">
    <property type="entry name" value="Periplasmic binding protein-like II"/>
    <property type="match status" value="1"/>
</dbReference>
<feature type="chain" id="PRO_5038970978" evidence="6">
    <location>
        <begin position="23"/>
        <end position="352"/>
    </location>
</feature>
<organism evidence="7 8">
    <name type="scientific">Priestia taiwanensis</name>
    <dbReference type="NCBI Taxonomy" id="1347902"/>
    <lineage>
        <taxon>Bacteria</taxon>
        <taxon>Bacillati</taxon>
        <taxon>Bacillota</taxon>
        <taxon>Bacilli</taxon>
        <taxon>Bacillales</taxon>
        <taxon>Bacillaceae</taxon>
        <taxon>Priestia</taxon>
    </lineage>
</organism>
<dbReference type="Proteomes" id="UP000605259">
    <property type="component" value="Unassembled WGS sequence"/>
</dbReference>
<keyword evidence="4" id="KW-0574">Periplasm</keyword>
<dbReference type="GO" id="GO:0015846">
    <property type="term" value="P:polyamine transport"/>
    <property type="evidence" value="ECO:0007669"/>
    <property type="project" value="InterPro"/>
</dbReference>
<dbReference type="InterPro" id="IPR006059">
    <property type="entry name" value="SBP"/>
</dbReference>
<feature type="binding site" evidence="5">
    <location>
        <begin position="169"/>
        <end position="172"/>
    </location>
    <ligand>
        <name>spermidine</name>
        <dbReference type="ChEBI" id="CHEBI:57834"/>
    </ligand>
</feature>
<dbReference type="PANTHER" id="PTHR30222:SF17">
    <property type="entry name" value="SPERMIDINE_PUTRESCINE-BINDING PERIPLASMIC PROTEIN"/>
    <property type="match status" value="1"/>
</dbReference>
<dbReference type="Pfam" id="PF13416">
    <property type="entry name" value="SBP_bac_8"/>
    <property type="match status" value="1"/>
</dbReference>
<gene>
    <name evidence="7" type="primary">potD</name>
    <name evidence="7" type="ORF">GCM10007140_21540</name>
</gene>
<feature type="binding site" evidence="5">
    <location>
        <position position="87"/>
    </location>
    <ligand>
        <name>spermidine</name>
        <dbReference type="ChEBI" id="CHEBI:57834"/>
    </ligand>
</feature>
<dbReference type="PROSITE" id="PS51257">
    <property type="entry name" value="PROKAR_LIPOPROTEIN"/>
    <property type="match status" value="1"/>
</dbReference>
<keyword evidence="3 6" id="KW-0732">Signal</keyword>
<sequence length="352" mass="40367">MKWTKVLFMAMASMLVVGMLSGCVGSKEEKQVLNLYSWADNFNPDLIKEFEEKYNAKVNYDIFDSNETMLAKLQGGASYDLIQPSDYMVEIMKNQGLLEKLDKNNIPNLEKVNMTIKDTPYDPNGEYSVIYMYGITGIAYNEKYVKTPPTEWNNLWNASYKDRVALLSDSREALGMSLIKNGYSNNTKDSNELKVAADDLKKLKVMTNPLVDTNTIKDKFISEDAWIGTLWSGDAVFVQQDNKDVKYMIPKEGATIFADTFAIPKGTKNKELAEKFINFMLEEDVSVRNYEHTGYINPDENAFAKHSDEYKNNEVIKYVRENLSSLDVRWIEDLGDKSTEYARYWDEFGATK</sequence>
<reference evidence="7" key="1">
    <citation type="journal article" date="2014" name="Int. J. Syst. Evol. Microbiol.">
        <title>Complete genome sequence of Corynebacterium casei LMG S-19264T (=DSM 44701T), isolated from a smear-ripened cheese.</title>
        <authorList>
            <consortium name="US DOE Joint Genome Institute (JGI-PGF)"/>
            <person name="Walter F."/>
            <person name="Albersmeier A."/>
            <person name="Kalinowski J."/>
            <person name="Ruckert C."/>
        </authorList>
    </citation>
    <scope>NUCLEOTIDE SEQUENCE</scope>
    <source>
        <strain evidence="7">CGMCC 1.12698</strain>
    </source>
</reference>
<dbReference type="RefSeq" id="WP_188388357.1">
    <property type="nucleotide sequence ID" value="NZ_BMFK01000001.1"/>
</dbReference>
<dbReference type="PANTHER" id="PTHR30222">
    <property type="entry name" value="SPERMIDINE/PUTRESCINE-BINDING PERIPLASMIC PROTEIN"/>
    <property type="match status" value="1"/>
</dbReference>
<dbReference type="EMBL" id="BMFK01000001">
    <property type="protein sequence ID" value="GGE71340.1"/>
    <property type="molecule type" value="Genomic_DNA"/>
</dbReference>
<dbReference type="CDD" id="cd13590">
    <property type="entry name" value="PBP2_PotD_PotF_like"/>
    <property type="match status" value="1"/>
</dbReference>
<evidence type="ECO:0000256" key="3">
    <source>
        <dbReference type="ARBA" id="ARBA00022729"/>
    </source>
</evidence>
<comment type="subcellular location">
    <subcellularLocation>
        <location evidence="1">Periplasm</location>
    </subcellularLocation>
</comment>
<evidence type="ECO:0000256" key="4">
    <source>
        <dbReference type="ARBA" id="ARBA00022764"/>
    </source>
</evidence>
<keyword evidence="8" id="KW-1185">Reference proteome</keyword>
<evidence type="ECO:0000313" key="8">
    <source>
        <dbReference type="Proteomes" id="UP000605259"/>
    </source>
</evidence>
<evidence type="ECO:0000256" key="1">
    <source>
        <dbReference type="ARBA" id="ARBA00004418"/>
    </source>
</evidence>
<dbReference type="PRINTS" id="PR00909">
    <property type="entry name" value="SPERMDNBNDNG"/>
</dbReference>
<dbReference type="InterPro" id="IPR001188">
    <property type="entry name" value="Sperm_putr-bd"/>
</dbReference>
<accession>A0A917AS58</accession>
<evidence type="ECO:0000256" key="5">
    <source>
        <dbReference type="PIRSR" id="PIRSR019574-1"/>
    </source>
</evidence>
<proteinExistence type="predicted"/>
<dbReference type="GO" id="GO:0042597">
    <property type="term" value="C:periplasmic space"/>
    <property type="evidence" value="ECO:0007669"/>
    <property type="project" value="UniProtKB-SubCell"/>
</dbReference>
<dbReference type="GO" id="GO:0019808">
    <property type="term" value="F:polyamine binding"/>
    <property type="evidence" value="ECO:0007669"/>
    <property type="project" value="InterPro"/>
</dbReference>
<comment type="caution">
    <text evidence="7">The sequence shown here is derived from an EMBL/GenBank/DDBJ whole genome shotgun (WGS) entry which is preliminary data.</text>
</comment>
<dbReference type="PIRSF" id="PIRSF019574">
    <property type="entry name" value="Periplasmic_polyamine_BP"/>
    <property type="match status" value="1"/>
</dbReference>
<feature type="signal peptide" evidence="6">
    <location>
        <begin position="1"/>
        <end position="22"/>
    </location>
</feature>
<evidence type="ECO:0000256" key="2">
    <source>
        <dbReference type="ARBA" id="ARBA00022448"/>
    </source>
</evidence>
<dbReference type="AlphaFoldDB" id="A0A917AS58"/>
<evidence type="ECO:0000313" key="7">
    <source>
        <dbReference type="EMBL" id="GGE71340.1"/>
    </source>
</evidence>
<reference evidence="7" key="2">
    <citation type="submission" date="2020-09" db="EMBL/GenBank/DDBJ databases">
        <authorList>
            <person name="Sun Q."/>
            <person name="Zhou Y."/>
        </authorList>
    </citation>
    <scope>NUCLEOTIDE SEQUENCE</scope>
    <source>
        <strain evidence="7">CGMCC 1.12698</strain>
    </source>
</reference>
<keyword evidence="2" id="KW-0813">Transport</keyword>